<dbReference type="InterPro" id="IPR025491">
    <property type="entry name" value="DUF4382"/>
</dbReference>
<reference evidence="3 4" key="1">
    <citation type="submission" date="2018-04" db="EMBL/GenBank/DDBJ databases">
        <title>Genomic Encyclopedia of Archaeal and Bacterial Type Strains, Phase II (KMG-II): from individual species to whole genera.</title>
        <authorList>
            <person name="Goeker M."/>
        </authorList>
    </citation>
    <scope>NUCLEOTIDE SEQUENCE [LARGE SCALE GENOMIC DNA]</scope>
    <source>
        <strain evidence="3 4">DSM 28823</strain>
    </source>
</reference>
<keyword evidence="3" id="KW-0121">Carboxypeptidase</keyword>
<feature type="domain" description="DUF4382" evidence="2">
    <location>
        <begin position="37"/>
        <end position="182"/>
    </location>
</feature>
<keyword evidence="3" id="KW-0645">Protease</keyword>
<sequence length="380" mass="40657">MRRKMRTALFILSALAITLLSSCSNNDDAINPDHATTGSLKIRLTDAPFPSERVDSVIITIDQVVIKKMDDLTTEETDESGFVVLSTESQAFDLLKLRNGTFADIADTSAIEVGTYREIRLHIAQAVVYADESNQPFDLKIPSGTSSGLKIKIDGGVEIKGNLEAVVYLDFDVSRSFLVQGNPKDGAPLKGFKFKPVIRASAQDQSGSIEGTVSINDFDNENSVNPESLLVAILNSAGDTVSSAQPDMDGYYAVIGLLAGEYTVALSADGYDDVQLPATVEPMQTTTIDITLNETLATVMGQVETSDGTTTTSLADVTVEVKNESLSTQTDSEGLFEINSIPPGDYIIKFSKTGYAPDSVEVSLGLGQVEDLGTLTMLPE</sequence>
<evidence type="ECO:0000259" key="2">
    <source>
        <dbReference type="Pfam" id="PF14321"/>
    </source>
</evidence>
<dbReference type="GO" id="GO:0030246">
    <property type="term" value="F:carbohydrate binding"/>
    <property type="evidence" value="ECO:0007669"/>
    <property type="project" value="InterPro"/>
</dbReference>
<organism evidence="3 4">
    <name type="scientific">Mangrovibacterium marinum</name>
    <dbReference type="NCBI Taxonomy" id="1639118"/>
    <lineage>
        <taxon>Bacteria</taxon>
        <taxon>Pseudomonadati</taxon>
        <taxon>Bacteroidota</taxon>
        <taxon>Bacteroidia</taxon>
        <taxon>Marinilabiliales</taxon>
        <taxon>Prolixibacteraceae</taxon>
        <taxon>Mangrovibacterium</taxon>
    </lineage>
</organism>
<dbReference type="Gene3D" id="2.60.40.1120">
    <property type="entry name" value="Carboxypeptidase-like, regulatory domain"/>
    <property type="match status" value="2"/>
</dbReference>
<dbReference type="Proteomes" id="UP000243525">
    <property type="component" value="Unassembled WGS sequence"/>
</dbReference>
<dbReference type="Pfam" id="PF13620">
    <property type="entry name" value="CarboxypepD_reg"/>
    <property type="match status" value="2"/>
</dbReference>
<proteinExistence type="predicted"/>
<feature type="signal peptide" evidence="1">
    <location>
        <begin position="1"/>
        <end position="29"/>
    </location>
</feature>
<gene>
    <name evidence="3" type="ORF">C8N47_103220</name>
</gene>
<keyword evidence="4" id="KW-1185">Reference proteome</keyword>
<dbReference type="GO" id="GO:0004180">
    <property type="term" value="F:carboxypeptidase activity"/>
    <property type="evidence" value="ECO:0007669"/>
    <property type="project" value="UniProtKB-KW"/>
</dbReference>
<accession>A0A2T5C500</accession>
<dbReference type="Pfam" id="PF14321">
    <property type="entry name" value="DUF4382"/>
    <property type="match status" value="1"/>
</dbReference>
<dbReference type="InterPro" id="IPR008969">
    <property type="entry name" value="CarboxyPept-like_regulatory"/>
</dbReference>
<dbReference type="EMBL" id="QAAD01000003">
    <property type="protein sequence ID" value="PTN09923.1"/>
    <property type="molecule type" value="Genomic_DNA"/>
</dbReference>
<protein>
    <submittedName>
        <fullName evidence="3">Carboxypeptidase family protein</fullName>
    </submittedName>
</protein>
<evidence type="ECO:0000256" key="1">
    <source>
        <dbReference type="SAM" id="SignalP"/>
    </source>
</evidence>
<dbReference type="AlphaFoldDB" id="A0A2T5C500"/>
<dbReference type="InterPro" id="IPR013784">
    <property type="entry name" value="Carb-bd-like_fold"/>
</dbReference>
<keyword evidence="3" id="KW-0378">Hydrolase</keyword>
<evidence type="ECO:0000313" key="3">
    <source>
        <dbReference type="EMBL" id="PTN09923.1"/>
    </source>
</evidence>
<dbReference type="SUPFAM" id="SSF49464">
    <property type="entry name" value="Carboxypeptidase regulatory domain-like"/>
    <property type="match status" value="1"/>
</dbReference>
<feature type="chain" id="PRO_5015580223" evidence="1">
    <location>
        <begin position="30"/>
        <end position="380"/>
    </location>
</feature>
<comment type="caution">
    <text evidence="3">The sequence shown here is derived from an EMBL/GenBank/DDBJ whole genome shotgun (WGS) entry which is preliminary data.</text>
</comment>
<keyword evidence="1" id="KW-0732">Signal</keyword>
<name>A0A2T5C500_9BACT</name>
<evidence type="ECO:0000313" key="4">
    <source>
        <dbReference type="Proteomes" id="UP000243525"/>
    </source>
</evidence>
<dbReference type="PROSITE" id="PS51257">
    <property type="entry name" value="PROKAR_LIPOPROTEIN"/>
    <property type="match status" value="1"/>
</dbReference>
<dbReference type="SUPFAM" id="SSF49452">
    <property type="entry name" value="Starch-binding domain-like"/>
    <property type="match status" value="1"/>
</dbReference>
<dbReference type="RefSeq" id="WP_170111286.1">
    <property type="nucleotide sequence ID" value="NZ_OY782574.1"/>
</dbReference>